<reference evidence="5" key="1">
    <citation type="journal article" date="2023" name="Mar. Drugs">
        <title>Gemmata algarum, a Novel Planctomycete Isolated from an Algal Mat, Displays Antimicrobial Activity.</title>
        <authorList>
            <person name="Kumar G."/>
            <person name="Kallscheuer N."/>
            <person name="Kashif M."/>
            <person name="Ahamad S."/>
            <person name="Jagadeeshwari U."/>
            <person name="Pannikurungottu S."/>
            <person name="Haufschild T."/>
            <person name="Kabuu M."/>
            <person name="Sasikala C."/>
            <person name="Jogler C."/>
            <person name="Ramana C."/>
        </authorList>
    </citation>
    <scope>NUCLEOTIDE SEQUENCE [LARGE SCALE GENOMIC DNA]</scope>
    <source>
        <strain evidence="5">JC673</strain>
    </source>
</reference>
<dbReference type="PANTHER" id="PTHR28004">
    <property type="entry name" value="ZGC:162816-RELATED"/>
    <property type="match status" value="1"/>
</dbReference>
<dbReference type="Gene3D" id="3.20.20.10">
    <property type="entry name" value="Alanine racemase"/>
    <property type="match status" value="1"/>
</dbReference>
<dbReference type="Proteomes" id="UP001272242">
    <property type="component" value="Unassembled WGS sequence"/>
</dbReference>
<dbReference type="InterPro" id="IPR042208">
    <property type="entry name" value="D-ser_dehydrat-like_sf"/>
</dbReference>
<evidence type="ECO:0000256" key="1">
    <source>
        <dbReference type="ARBA" id="ARBA00005323"/>
    </source>
</evidence>
<dbReference type="SUPFAM" id="SSF51419">
    <property type="entry name" value="PLP-binding barrel"/>
    <property type="match status" value="1"/>
</dbReference>
<dbReference type="InterPro" id="IPR051466">
    <property type="entry name" value="D-amino_acid_metab_enzyme"/>
</dbReference>
<comment type="similarity">
    <text evidence="1">Belongs to the DSD1 family.</text>
</comment>
<evidence type="ECO:0000259" key="3">
    <source>
        <dbReference type="SMART" id="SM01119"/>
    </source>
</evidence>
<dbReference type="Pfam" id="PF01168">
    <property type="entry name" value="Ala_racemase_N"/>
    <property type="match status" value="1"/>
</dbReference>
<keyword evidence="2" id="KW-0456">Lyase</keyword>
<evidence type="ECO:0000313" key="5">
    <source>
        <dbReference type="Proteomes" id="UP001272242"/>
    </source>
</evidence>
<gene>
    <name evidence="4" type="ORF">R5W23_002679</name>
</gene>
<feature type="domain" description="D-serine dehydratase-like" evidence="3">
    <location>
        <begin position="264"/>
        <end position="349"/>
    </location>
</feature>
<keyword evidence="5" id="KW-1185">Reference proteome</keyword>
<dbReference type="Pfam" id="PF14031">
    <property type="entry name" value="D-ser_dehydrat"/>
    <property type="match status" value="1"/>
</dbReference>
<sequence length="366" mass="38387">MTHPSPTEPAPGSDVADLDTPQLLVDLDVVDGNVRRMFAAARGQGVRVRVHFKSLKCTGLARHVAAAGPNGFAAAKLNEAEALADAGVTDILLANQVVGPHKLRRAARLARRADLIVCVDDADNARALSAAAVAEGTQIRVLVEVDIGMARCGVPPGAATVELARTVAALPGLRFHGLQGYDGHLQMLPDYESRQAQSLAGAEALADTRRQVERAGLPVALVTGGGTGTWEFVAAVPGVTEVQPGSFVIMDAAYHKVRPEFGCALSVRAAVVSRRPGQYVLDAGSKAISRDFGTPEIKGRPGDRVLRLNEEHTIVATDCAGLAVGEAVEVLPAHCCATMNLHRACAAVRGGRVEAVWPIECSGRYD</sequence>
<protein>
    <submittedName>
        <fullName evidence="4">DSD1 family PLP-dependent enzyme</fullName>
    </submittedName>
</protein>
<organism evidence="4 5">
    <name type="scientific">Gemmata algarum</name>
    <dbReference type="NCBI Taxonomy" id="2975278"/>
    <lineage>
        <taxon>Bacteria</taxon>
        <taxon>Pseudomonadati</taxon>
        <taxon>Planctomycetota</taxon>
        <taxon>Planctomycetia</taxon>
        <taxon>Gemmatales</taxon>
        <taxon>Gemmataceae</taxon>
        <taxon>Gemmata</taxon>
    </lineage>
</organism>
<dbReference type="SMART" id="SM01119">
    <property type="entry name" value="D-ser_dehydrat"/>
    <property type="match status" value="1"/>
</dbReference>
<accession>A0ABU5F6A4</accession>
<dbReference type="InterPro" id="IPR001608">
    <property type="entry name" value="Ala_racemase_N"/>
</dbReference>
<dbReference type="RefSeq" id="WP_320687817.1">
    <property type="nucleotide sequence ID" value="NZ_JAXBLV010000193.1"/>
</dbReference>
<evidence type="ECO:0000313" key="4">
    <source>
        <dbReference type="EMBL" id="MDY3561401.1"/>
    </source>
</evidence>
<dbReference type="InterPro" id="IPR026956">
    <property type="entry name" value="D-ser_dehydrat-like_dom"/>
</dbReference>
<dbReference type="CDD" id="cd06819">
    <property type="entry name" value="PLPDE_III_LS_D-TA"/>
    <property type="match status" value="1"/>
</dbReference>
<name>A0ABU5F6A4_9BACT</name>
<dbReference type="PANTHER" id="PTHR28004:SF2">
    <property type="entry name" value="D-SERINE DEHYDRATASE"/>
    <property type="match status" value="1"/>
</dbReference>
<dbReference type="InterPro" id="IPR029066">
    <property type="entry name" value="PLP-binding_barrel"/>
</dbReference>
<proteinExistence type="inferred from homology"/>
<comment type="caution">
    <text evidence="4">The sequence shown here is derived from an EMBL/GenBank/DDBJ whole genome shotgun (WGS) entry which is preliminary data.</text>
</comment>
<evidence type="ECO:0000256" key="2">
    <source>
        <dbReference type="ARBA" id="ARBA00023239"/>
    </source>
</evidence>
<dbReference type="Gene3D" id="2.40.37.20">
    <property type="entry name" value="D-serine dehydratase-like domain"/>
    <property type="match status" value="1"/>
</dbReference>
<dbReference type="EMBL" id="JAXBLV010000193">
    <property type="protein sequence ID" value="MDY3561401.1"/>
    <property type="molecule type" value="Genomic_DNA"/>
</dbReference>